<reference evidence="4" key="1">
    <citation type="journal article" date="2019" name="Int. J. Syst. Evol. Microbiol.">
        <title>The Global Catalogue of Microorganisms (GCM) 10K type strain sequencing project: providing services to taxonomists for standard genome sequencing and annotation.</title>
        <authorList>
            <consortium name="The Broad Institute Genomics Platform"/>
            <consortium name="The Broad Institute Genome Sequencing Center for Infectious Disease"/>
            <person name="Wu L."/>
            <person name="Ma J."/>
        </authorList>
    </citation>
    <scope>NUCLEOTIDE SEQUENCE [LARGE SCALE GENOMIC DNA]</scope>
    <source>
        <strain evidence="4">TBRC 1276</strain>
    </source>
</reference>
<keyword evidence="4" id="KW-1185">Reference proteome</keyword>
<gene>
    <name evidence="3" type="ORF">ACFOY2_09100</name>
</gene>
<feature type="compositionally biased region" description="Low complexity" evidence="1">
    <location>
        <begin position="61"/>
        <end position="73"/>
    </location>
</feature>
<dbReference type="Proteomes" id="UP001595851">
    <property type="component" value="Unassembled WGS sequence"/>
</dbReference>
<dbReference type="RefSeq" id="WP_379527508.1">
    <property type="nucleotide sequence ID" value="NZ_JBHSBI010000004.1"/>
</dbReference>
<evidence type="ECO:0000313" key="3">
    <source>
        <dbReference type="EMBL" id="MFC4007378.1"/>
    </source>
</evidence>
<dbReference type="PROSITE" id="PS51257">
    <property type="entry name" value="PROKAR_LIPOPROTEIN"/>
    <property type="match status" value="1"/>
</dbReference>
<keyword evidence="2" id="KW-0732">Signal</keyword>
<protein>
    <recommendedName>
        <fullName evidence="5">Secreted protein</fullName>
    </recommendedName>
</protein>
<evidence type="ECO:0000256" key="1">
    <source>
        <dbReference type="SAM" id="MobiDB-lite"/>
    </source>
</evidence>
<comment type="caution">
    <text evidence="3">The sequence shown here is derived from an EMBL/GenBank/DDBJ whole genome shotgun (WGS) entry which is preliminary data.</text>
</comment>
<evidence type="ECO:0008006" key="5">
    <source>
        <dbReference type="Google" id="ProtNLM"/>
    </source>
</evidence>
<name>A0ABV8G100_9ACTN</name>
<evidence type="ECO:0000256" key="2">
    <source>
        <dbReference type="SAM" id="SignalP"/>
    </source>
</evidence>
<sequence length="207" mass="21076">MRKKLSALAGAPALALALVACGATGLPSGGGGESETGAQAEASTADVPQETPTTAPPAAPQQPTETAQTSAQQLSPGPVASQQFDVRGSTMTVAITKLQRSGKVTTLNFTITHEKGASWRINNDMGESPVDNTVGGISLIDAGNAKRYRPGRTGNNRCLCSAVSGGLAIEPGKSYSLYATFAAPPPDVTKVNIELPVFGILSDVPIS</sequence>
<organism evidence="3 4">
    <name type="scientific">Nonomuraea purpurea</name>
    <dbReference type="NCBI Taxonomy" id="1849276"/>
    <lineage>
        <taxon>Bacteria</taxon>
        <taxon>Bacillati</taxon>
        <taxon>Actinomycetota</taxon>
        <taxon>Actinomycetes</taxon>
        <taxon>Streptosporangiales</taxon>
        <taxon>Streptosporangiaceae</taxon>
        <taxon>Nonomuraea</taxon>
    </lineage>
</organism>
<feature type="signal peptide" evidence="2">
    <location>
        <begin position="1"/>
        <end position="22"/>
    </location>
</feature>
<evidence type="ECO:0000313" key="4">
    <source>
        <dbReference type="Proteomes" id="UP001595851"/>
    </source>
</evidence>
<feature type="region of interest" description="Disordered" evidence="1">
    <location>
        <begin position="27"/>
        <end position="82"/>
    </location>
</feature>
<proteinExistence type="predicted"/>
<dbReference type="EMBL" id="JBHSBI010000004">
    <property type="protein sequence ID" value="MFC4007378.1"/>
    <property type="molecule type" value="Genomic_DNA"/>
</dbReference>
<feature type="chain" id="PRO_5046831161" description="Secreted protein" evidence="2">
    <location>
        <begin position="23"/>
        <end position="207"/>
    </location>
</feature>
<accession>A0ABV8G100</accession>